<accession>A0A6J5M0T4</accession>
<reference evidence="2" key="1">
    <citation type="submission" date="2020-04" db="EMBL/GenBank/DDBJ databases">
        <authorList>
            <person name="Chiriac C."/>
            <person name="Salcher M."/>
            <person name="Ghai R."/>
            <person name="Kavagutti S V."/>
        </authorList>
    </citation>
    <scope>NUCLEOTIDE SEQUENCE</scope>
</reference>
<evidence type="ECO:0000313" key="2">
    <source>
        <dbReference type="EMBL" id="CAB4137609.1"/>
    </source>
</evidence>
<feature type="transmembrane region" description="Helical" evidence="1">
    <location>
        <begin position="6"/>
        <end position="23"/>
    </location>
</feature>
<proteinExistence type="predicted"/>
<name>A0A6J5M0T4_9CAUD</name>
<keyword evidence="1" id="KW-0472">Membrane</keyword>
<protein>
    <submittedName>
        <fullName evidence="2">Uncharacterized protein</fullName>
    </submittedName>
</protein>
<gene>
    <name evidence="2" type="ORF">UFOVP317_51</name>
</gene>
<organism evidence="2">
    <name type="scientific">uncultured Caudovirales phage</name>
    <dbReference type="NCBI Taxonomy" id="2100421"/>
    <lineage>
        <taxon>Viruses</taxon>
        <taxon>Duplodnaviria</taxon>
        <taxon>Heunggongvirae</taxon>
        <taxon>Uroviricota</taxon>
        <taxon>Caudoviricetes</taxon>
        <taxon>Peduoviridae</taxon>
        <taxon>Maltschvirus</taxon>
        <taxon>Maltschvirus maltsch</taxon>
    </lineage>
</organism>
<keyword evidence="1" id="KW-0812">Transmembrane</keyword>
<sequence>MKGNNWLALLIVGAIGISAYLIAMRPQTAWEDYDLTQEDWWG</sequence>
<evidence type="ECO:0000256" key="1">
    <source>
        <dbReference type="SAM" id="Phobius"/>
    </source>
</evidence>
<dbReference type="EMBL" id="LR796339">
    <property type="protein sequence ID" value="CAB4137609.1"/>
    <property type="molecule type" value="Genomic_DNA"/>
</dbReference>
<keyword evidence="1" id="KW-1133">Transmembrane helix</keyword>